<gene>
    <name evidence="4" type="ORF">LMG27174_01574</name>
</gene>
<dbReference type="Gene3D" id="3.40.50.2000">
    <property type="entry name" value="Glycogen Phosphorylase B"/>
    <property type="match status" value="1"/>
</dbReference>
<feature type="repeat" description="TPR" evidence="3">
    <location>
        <begin position="100"/>
        <end position="133"/>
    </location>
</feature>
<dbReference type="PANTHER" id="PTHR45586">
    <property type="entry name" value="TPR REPEAT-CONTAINING PROTEIN PA4667"/>
    <property type="match status" value="1"/>
</dbReference>
<dbReference type="AlphaFoldDB" id="A0A6J5ABZ6"/>
<evidence type="ECO:0000313" key="5">
    <source>
        <dbReference type="Proteomes" id="UP000494205"/>
    </source>
</evidence>
<dbReference type="Pfam" id="PF13432">
    <property type="entry name" value="TPR_16"/>
    <property type="match status" value="2"/>
</dbReference>
<name>A0A6J5ABZ6_9BURK</name>
<dbReference type="InterPro" id="IPR011990">
    <property type="entry name" value="TPR-like_helical_dom_sf"/>
</dbReference>
<dbReference type="EMBL" id="CADIJZ010000005">
    <property type="protein sequence ID" value="CAB3659766.1"/>
    <property type="molecule type" value="Genomic_DNA"/>
</dbReference>
<evidence type="ECO:0000256" key="2">
    <source>
        <dbReference type="ARBA" id="ARBA00022803"/>
    </source>
</evidence>
<accession>A0A6J5ABZ6</accession>
<evidence type="ECO:0000256" key="1">
    <source>
        <dbReference type="ARBA" id="ARBA00022737"/>
    </source>
</evidence>
<dbReference type="SUPFAM" id="SSF53756">
    <property type="entry name" value="UDP-Glycosyltransferase/glycogen phosphorylase"/>
    <property type="match status" value="1"/>
</dbReference>
<dbReference type="SMART" id="SM00028">
    <property type="entry name" value="TPR"/>
    <property type="match status" value="3"/>
</dbReference>
<reference evidence="4 5" key="1">
    <citation type="submission" date="2020-04" db="EMBL/GenBank/DDBJ databases">
        <authorList>
            <person name="De Canck E."/>
        </authorList>
    </citation>
    <scope>NUCLEOTIDE SEQUENCE [LARGE SCALE GENOMIC DNA]</scope>
    <source>
        <strain evidence="4 5">LMG 27174</strain>
    </source>
</reference>
<proteinExistence type="predicted"/>
<sequence length="569" mass="61513">MDVFLTAKAGWSVTPGLRPQLSMDTSDISSAFLNFMRHAATARRNSAAESEAQSLRAAAQLHPLDDESLASLVHTLVQQQRHDDAIELAAIIAQLDNGNVHAHFRLGYALQMADRHAEAVGPYRRALELDAALPSLRCNLAGALAFTDGDVSEQIALLEDAVQDQPSDGNGWINLASAYRKNLDLPRAVEAGARAVQCAPLNPLAHNNYALTLREAQRWAEAAQAAQTACALAPTDATMRSNLAMLQLMSGDYANGWLSHEARWTGSSELRGNRPEMPAPTWNGEPLTGKTLLVWGEQGMGDVLQFSRYIPMLAERVHREGGRLAWNSFPPMGALLARSLGGYVDDYSAGGGVESLPPFDLEVPLLSLPLIFGTREATIPGSTPYLHADAAAVKRWQQRLAGESRLKVGLTWTGSHGHQRNPFRRVGWERYAKHFGGMRDVAFYSLQPGASADVSAAHAAGLPITDYTAEFATFDDTAAFVGALDLVITVCTSAAHLSGALGQRTWVLLDVNPHWVWLIDRNDSPWYPSATLCRQAQFGEWEPALEAVAHDLGALAARHRAASPGGDAS</sequence>
<organism evidence="4 5">
    <name type="scientific">Paraburkholderia rhynchosiae</name>
    <dbReference type="NCBI Taxonomy" id="487049"/>
    <lineage>
        <taxon>Bacteria</taxon>
        <taxon>Pseudomonadati</taxon>
        <taxon>Pseudomonadota</taxon>
        <taxon>Betaproteobacteria</taxon>
        <taxon>Burkholderiales</taxon>
        <taxon>Burkholderiaceae</taxon>
        <taxon>Paraburkholderia</taxon>
    </lineage>
</organism>
<dbReference type="InterPro" id="IPR019734">
    <property type="entry name" value="TPR_rpt"/>
</dbReference>
<dbReference type="PANTHER" id="PTHR45586:SF1">
    <property type="entry name" value="LIPOPOLYSACCHARIDE ASSEMBLY PROTEIN B"/>
    <property type="match status" value="1"/>
</dbReference>
<dbReference type="PROSITE" id="PS50005">
    <property type="entry name" value="TPR"/>
    <property type="match status" value="1"/>
</dbReference>
<dbReference type="SUPFAM" id="SSF48452">
    <property type="entry name" value="TPR-like"/>
    <property type="match status" value="1"/>
</dbReference>
<dbReference type="Gene3D" id="1.25.40.10">
    <property type="entry name" value="Tetratricopeptide repeat domain"/>
    <property type="match status" value="2"/>
</dbReference>
<evidence type="ECO:0000313" key="4">
    <source>
        <dbReference type="EMBL" id="CAB3659766.1"/>
    </source>
</evidence>
<keyword evidence="2 3" id="KW-0802">TPR repeat</keyword>
<dbReference type="InterPro" id="IPR051012">
    <property type="entry name" value="CellSynth/LPSAsmb/PSIAsmb"/>
</dbReference>
<keyword evidence="1" id="KW-0677">Repeat</keyword>
<evidence type="ECO:0000256" key="3">
    <source>
        <dbReference type="PROSITE-ProRule" id="PRU00339"/>
    </source>
</evidence>
<dbReference type="Proteomes" id="UP000494205">
    <property type="component" value="Unassembled WGS sequence"/>
</dbReference>
<protein>
    <submittedName>
        <fullName evidence="4">Uncharacterized protein</fullName>
    </submittedName>
</protein>